<dbReference type="Pfam" id="PF07727">
    <property type="entry name" value="RVT_2"/>
    <property type="match status" value="1"/>
</dbReference>
<feature type="coiled-coil region" evidence="4">
    <location>
        <begin position="1612"/>
        <end position="1642"/>
    </location>
</feature>
<keyword evidence="3" id="KW-0862">Zinc</keyword>
<name>A0A6L2K5H7_TANCI</name>
<dbReference type="Pfam" id="PF25597">
    <property type="entry name" value="SH3_retrovirus"/>
    <property type="match status" value="1"/>
</dbReference>
<dbReference type="InterPro" id="IPR039537">
    <property type="entry name" value="Retrotran_Ty1/copia-like"/>
</dbReference>
<keyword evidence="1" id="KW-0479">Metal-binding</keyword>
<dbReference type="Gene3D" id="4.10.60.10">
    <property type="entry name" value="Zinc finger, CCHC-type"/>
    <property type="match status" value="1"/>
</dbReference>
<gene>
    <name evidence="8" type="ORF">Tci_016629</name>
</gene>
<dbReference type="PROSITE" id="PS50158">
    <property type="entry name" value="ZF_CCHC"/>
    <property type="match status" value="1"/>
</dbReference>
<dbReference type="InterPro" id="IPR001584">
    <property type="entry name" value="Integrase_cat-core"/>
</dbReference>
<feature type="region of interest" description="Disordered" evidence="5">
    <location>
        <begin position="409"/>
        <end position="439"/>
    </location>
</feature>
<dbReference type="PANTHER" id="PTHR42648:SF32">
    <property type="entry name" value="RIBONUCLEASE H-LIKE DOMAIN, GAG-PRE-INTEGRASE DOMAIN PROTEIN-RELATED"/>
    <property type="match status" value="1"/>
</dbReference>
<dbReference type="SUPFAM" id="SSF53098">
    <property type="entry name" value="Ribonuclease H-like"/>
    <property type="match status" value="1"/>
</dbReference>
<dbReference type="GO" id="GO:0003676">
    <property type="term" value="F:nucleic acid binding"/>
    <property type="evidence" value="ECO:0007669"/>
    <property type="project" value="InterPro"/>
</dbReference>
<evidence type="ECO:0000256" key="3">
    <source>
        <dbReference type="PROSITE-ProRule" id="PRU00047"/>
    </source>
</evidence>
<protein>
    <submittedName>
        <fullName evidence="8">Uncharacterized protein</fullName>
    </submittedName>
</protein>
<dbReference type="InterPro" id="IPR036397">
    <property type="entry name" value="RNaseH_sf"/>
</dbReference>
<dbReference type="GO" id="GO:0008270">
    <property type="term" value="F:zinc ion binding"/>
    <property type="evidence" value="ECO:0007669"/>
    <property type="project" value="UniProtKB-KW"/>
</dbReference>
<accession>A0A6L2K5H7</accession>
<proteinExistence type="predicted"/>
<feature type="coiled-coil region" evidence="4">
    <location>
        <begin position="1491"/>
        <end position="1526"/>
    </location>
</feature>
<dbReference type="PANTHER" id="PTHR42648">
    <property type="entry name" value="TRANSPOSASE, PUTATIVE-RELATED"/>
    <property type="match status" value="1"/>
</dbReference>
<dbReference type="SMART" id="SM00343">
    <property type="entry name" value="ZnF_C2HC"/>
    <property type="match status" value="1"/>
</dbReference>
<evidence type="ECO:0000256" key="1">
    <source>
        <dbReference type="ARBA" id="ARBA00022723"/>
    </source>
</evidence>
<dbReference type="PROSITE" id="PS50994">
    <property type="entry name" value="INTEGRASE"/>
    <property type="match status" value="1"/>
</dbReference>
<dbReference type="InterPro" id="IPR057670">
    <property type="entry name" value="SH3_retrovirus"/>
</dbReference>
<evidence type="ECO:0000259" key="7">
    <source>
        <dbReference type="PROSITE" id="PS50994"/>
    </source>
</evidence>
<dbReference type="SUPFAM" id="SSF57756">
    <property type="entry name" value="Retrovirus zinc finger-like domains"/>
    <property type="match status" value="1"/>
</dbReference>
<dbReference type="InterPro" id="IPR036875">
    <property type="entry name" value="Znf_CCHC_sf"/>
</dbReference>
<keyword evidence="2" id="KW-0378">Hydrolase</keyword>
<keyword evidence="3" id="KW-0863">Zinc-finger</keyword>
<dbReference type="InterPro" id="IPR012337">
    <property type="entry name" value="RNaseH-like_sf"/>
</dbReference>
<dbReference type="InterPro" id="IPR013103">
    <property type="entry name" value="RVT_2"/>
</dbReference>
<feature type="domain" description="Integrase catalytic" evidence="7">
    <location>
        <begin position="477"/>
        <end position="654"/>
    </location>
</feature>
<evidence type="ECO:0000256" key="4">
    <source>
        <dbReference type="SAM" id="Coils"/>
    </source>
</evidence>
<dbReference type="EMBL" id="BKCJ010001874">
    <property type="protein sequence ID" value="GEU44651.1"/>
    <property type="molecule type" value="Genomic_DNA"/>
</dbReference>
<dbReference type="Gene3D" id="3.30.420.10">
    <property type="entry name" value="Ribonuclease H-like superfamily/Ribonuclease H"/>
    <property type="match status" value="1"/>
</dbReference>
<feature type="region of interest" description="Disordered" evidence="5">
    <location>
        <begin position="1440"/>
        <end position="1466"/>
    </location>
</feature>
<feature type="domain" description="CCHC-type" evidence="6">
    <location>
        <begin position="275"/>
        <end position="289"/>
    </location>
</feature>
<sequence>MYDYALWEVILNGDSPSRTRTVKGVETTYPPTTAEEKLAKRNELNARGTLLMALSNKHQLKFKPSKTTKSIMEAIEKRFGGNKELQKLISQLEIHGETISQEDLNPKLLKSLLTEWRTHTLIWRNKPDLETLSMDDLYNNLKIYEAEVMGSSSTNQNTQNIAFVSSNNTDRTNKAVSAAHSIFAANSKTNASNLPNVDSLSDAVIYSFFASQSNSPQLDNEDLKQIDPYDLEEMDLKWQMAMLTMRARRFLQKTGRNLDVKGTKTIRFNRTKVECYNCHRKGHFARECRAPKQQDNRNRDVPRRTVPVLQVLQAQTLSQVSNMVKSGLGYDSQERDNQVFDSQMNVKSKTKDECVVGMPIVAISKPKTGGEPLIEDWVFDSEDETETETKSKQKKLNFANVKFVKPIEHVKSPRKSVKQEENNRQSKYPRKNSQSRKVLTNSGIKTVNTARQNSSRVAVLVNATRPINIVFPKPTVNGARPALNVFNRAHSHVRRPFSKFLTSKNSTFNKKVNTVKGNVTTAGSKAVGNLQQELKKKVIIDSGCSMHINGNMSYLFEYEEINGGYVAFGGDPKEFREMKGIKREFSVARTLQQTEVAERKNRTLIEAARTMLADSMLPTTFWAEAVNTACYVQNRVLVIKPHNKTPCELFLGRKPALSFMRPFGCPITILNTLDHLGKFDGKADEGFFVGYSTNSKAFRVFNSRAKIVEETLHITFLKNKPIIAGRGPTWLFDIDTLIESMNYKPVVAGKLMQTPDDGFKPSGEEEKKDAKSLGNVNAASIHDSAVDENIVNGCANDPNIPDSEDISIFEDSHKDVFGVEADFNNMKSTYQAIGTKWVFRNKKDERGILIKNKASLVAQSYTQEEGIDSDEVFTHVARIEAIRPFLAYVSFIGFMVYQMDVKSDFLYGRIEEEIYLCQPPGFEDPDHPNKVYKVVKALYDLNQALRAWYETLASQDKYVTEVLRKFNFSNVKTANTPADTEKHLVKDADGDDVDVHLYRFRIRSLMYLTTSRPDIILDSKSKNGGLQFLGRRLISWQCKKKTVVATSTTEAEYDKQSSMVRFGEMIHYKLAAGLEFLRQNVNTAVRFERQIKTDRETSEPKELREKVKTVNENVRLQALVDGKKVIVNEASIRCDLRLDDDEGTACLPNAAIFEELARMRKETEVSQDEPQTEEHIPTPSHDPLPSGEERLQLNELMGIYTKLSDRVLSLEQIKTNQAAKIEKLKKRVKKLEGKKKKRTHGLKQLYKGRMIDNIDQDAKIALVDDAKGRMNDQDMFGVNDLIGDEVVMDVSAREKEVQSKKVDEKEASTADIVTTAGKVVTTANVEGRMNDQDMFVVNVLIGDEVVMDVSAGEKEEQSEKVAEKEVSTADPVTTAGEVVTTADVYVSAALTTTTTTDDELILAQTLIEIKAAKPKAITTAATTVTAVSIRTKEKEIIMQEPSQTPSPKPIVSSQKPSQPKYKGKAKMVELERPLKKKEQIIMDEQIARDLEAQMQADLEEEKSIAKQKEEEANIALREELSIEEKSKLFVELMNKRKKDFEMLRAKERRKRPPTKAQKRKQMCTYLKNVVRFTQNQLKSKSFKEVQQAFNKTMDWINNFEAIDSEAVKDRVVESSKRAREELESKKSKKQKLDENIQDKVADDDSAELQRCLEVVLDDGDDVTPLSFKPPTIIDYKTTKKETKPIFKSLEQMVILNRI</sequence>
<organism evidence="8">
    <name type="scientific">Tanacetum cinerariifolium</name>
    <name type="common">Dalmatian daisy</name>
    <name type="synonym">Chrysanthemum cinerariifolium</name>
    <dbReference type="NCBI Taxonomy" id="118510"/>
    <lineage>
        <taxon>Eukaryota</taxon>
        <taxon>Viridiplantae</taxon>
        <taxon>Streptophyta</taxon>
        <taxon>Embryophyta</taxon>
        <taxon>Tracheophyta</taxon>
        <taxon>Spermatophyta</taxon>
        <taxon>Magnoliopsida</taxon>
        <taxon>eudicotyledons</taxon>
        <taxon>Gunneridae</taxon>
        <taxon>Pentapetalae</taxon>
        <taxon>asterids</taxon>
        <taxon>campanulids</taxon>
        <taxon>Asterales</taxon>
        <taxon>Asteraceae</taxon>
        <taxon>Asteroideae</taxon>
        <taxon>Anthemideae</taxon>
        <taxon>Anthemidinae</taxon>
        <taxon>Tanacetum</taxon>
    </lineage>
</organism>
<evidence type="ECO:0000259" key="6">
    <source>
        <dbReference type="PROSITE" id="PS50158"/>
    </source>
</evidence>
<evidence type="ECO:0000256" key="5">
    <source>
        <dbReference type="SAM" id="MobiDB-lite"/>
    </source>
</evidence>
<feature type="region of interest" description="Disordered" evidence="5">
    <location>
        <begin position="1161"/>
        <end position="1185"/>
    </location>
</feature>
<dbReference type="GO" id="GO:0015074">
    <property type="term" value="P:DNA integration"/>
    <property type="evidence" value="ECO:0007669"/>
    <property type="project" value="InterPro"/>
</dbReference>
<reference evidence="8" key="1">
    <citation type="journal article" date="2019" name="Sci. Rep.">
        <title>Draft genome of Tanacetum cinerariifolium, the natural source of mosquito coil.</title>
        <authorList>
            <person name="Yamashiro T."/>
            <person name="Shiraishi A."/>
            <person name="Satake H."/>
            <person name="Nakayama K."/>
        </authorList>
    </citation>
    <scope>NUCLEOTIDE SEQUENCE</scope>
</reference>
<feature type="compositionally biased region" description="Polar residues" evidence="5">
    <location>
        <begin position="1440"/>
        <end position="1457"/>
    </location>
</feature>
<comment type="caution">
    <text evidence="8">The sequence shown here is derived from an EMBL/GenBank/DDBJ whole genome shotgun (WGS) entry which is preliminary data.</text>
</comment>
<keyword evidence="4" id="KW-0175">Coiled coil</keyword>
<dbReference type="GO" id="GO:0016787">
    <property type="term" value="F:hydrolase activity"/>
    <property type="evidence" value="ECO:0007669"/>
    <property type="project" value="UniProtKB-KW"/>
</dbReference>
<feature type="compositionally biased region" description="Basic and acidic residues" evidence="5">
    <location>
        <begin position="409"/>
        <end position="424"/>
    </location>
</feature>
<evidence type="ECO:0000256" key="2">
    <source>
        <dbReference type="ARBA" id="ARBA00022801"/>
    </source>
</evidence>
<evidence type="ECO:0000313" key="8">
    <source>
        <dbReference type="EMBL" id="GEU44651.1"/>
    </source>
</evidence>
<dbReference type="InterPro" id="IPR001878">
    <property type="entry name" value="Znf_CCHC"/>
</dbReference>